<evidence type="ECO:0000313" key="4">
    <source>
        <dbReference type="Proteomes" id="UP001385951"/>
    </source>
</evidence>
<keyword evidence="2" id="KW-0677">Repeat</keyword>
<evidence type="ECO:0000256" key="2">
    <source>
        <dbReference type="ARBA" id="ARBA00022737"/>
    </source>
</evidence>
<dbReference type="Proteomes" id="UP001385951">
    <property type="component" value="Unassembled WGS sequence"/>
</dbReference>
<dbReference type="SUPFAM" id="SSF117281">
    <property type="entry name" value="Kelch motif"/>
    <property type="match status" value="1"/>
</dbReference>
<keyword evidence="1" id="KW-0880">Kelch repeat</keyword>
<comment type="caution">
    <text evidence="3">The sequence shown here is derived from an EMBL/GenBank/DDBJ whole genome shotgun (WGS) entry which is preliminary data.</text>
</comment>
<organism evidence="3 4">
    <name type="scientific">Cerrena zonata</name>
    <dbReference type="NCBI Taxonomy" id="2478898"/>
    <lineage>
        <taxon>Eukaryota</taxon>
        <taxon>Fungi</taxon>
        <taxon>Dikarya</taxon>
        <taxon>Basidiomycota</taxon>
        <taxon>Agaricomycotina</taxon>
        <taxon>Agaricomycetes</taxon>
        <taxon>Polyporales</taxon>
        <taxon>Cerrenaceae</taxon>
        <taxon>Cerrena</taxon>
    </lineage>
</organism>
<dbReference type="AlphaFoldDB" id="A0AAW0GYW2"/>
<dbReference type="Gene3D" id="2.120.10.80">
    <property type="entry name" value="Kelch-type beta propeller"/>
    <property type="match status" value="1"/>
</dbReference>
<name>A0AAW0GYW2_9APHY</name>
<proteinExistence type="predicted"/>
<dbReference type="PANTHER" id="PTHR46093">
    <property type="entry name" value="ACYL-COA-BINDING DOMAIN-CONTAINING PROTEIN 5"/>
    <property type="match status" value="1"/>
</dbReference>
<sequence>MERRLFFSVELTANTITMIPGCFDTQTRVWSELNCIGFIPSPREGHAAALVDDVMYVFGGRGLDGKDLGDLGAFKLSNQRWYMFQKMGPAPTARSGHAMASVGTRVFRIGRSWWRVARPCET</sequence>
<evidence type="ECO:0000256" key="1">
    <source>
        <dbReference type="ARBA" id="ARBA00022441"/>
    </source>
</evidence>
<accession>A0AAW0GYW2</accession>
<protein>
    <submittedName>
        <fullName evidence="3">Uncharacterized protein</fullName>
    </submittedName>
</protein>
<dbReference type="Pfam" id="PF24681">
    <property type="entry name" value="Kelch_KLHDC2_KLHL20_DRC7"/>
    <property type="match status" value="1"/>
</dbReference>
<dbReference type="InterPro" id="IPR015915">
    <property type="entry name" value="Kelch-typ_b-propeller"/>
</dbReference>
<gene>
    <name evidence="3" type="ORF">QCA50_002192</name>
</gene>
<dbReference type="PANTHER" id="PTHR46093:SF18">
    <property type="entry name" value="FIBRONECTIN TYPE-III DOMAIN-CONTAINING PROTEIN"/>
    <property type="match status" value="1"/>
</dbReference>
<keyword evidence="4" id="KW-1185">Reference proteome</keyword>
<dbReference type="EMBL" id="JASBNA010000002">
    <property type="protein sequence ID" value="KAK7695004.1"/>
    <property type="molecule type" value="Genomic_DNA"/>
</dbReference>
<reference evidence="3 4" key="1">
    <citation type="submission" date="2022-09" db="EMBL/GenBank/DDBJ databases">
        <authorList>
            <person name="Palmer J.M."/>
        </authorList>
    </citation>
    <scope>NUCLEOTIDE SEQUENCE [LARGE SCALE GENOMIC DNA]</scope>
    <source>
        <strain evidence="3 4">DSM 7382</strain>
    </source>
</reference>
<evidence type="ECO:0000313" key="3">
    <source>
        <dbReference type="EMBL" id="KAK7695004.1"/>
    </source>
</evidence>